<proteinExistence type="predicted"/>
<keyword evidence="1" id="KW-1133">Transmembrane helix</keyword>
<protein>
    <recommendedName>
        <fullName evidence="8">EGF-like domain-containing protein</fullName>
    </recommendedName>
</protein>
<dbReference type="OMA" id="IMATIQW"/>
<feature type="domain" description="DUF7743" evidence="5">
    <location>
        <begin position="338"/>
        <end position="444"/>
    </location>
</feature>
<keyword evidence="1" id="KW-0812">Transmembrane</keyword>
<keyword evidence="7" id="KW-1185">Reference proteome</keyword>
<dbReference type="Pfam" id="PF23034">
    <property type="entry name" value="DUF7035"/>
    <property type="match status" value="1"/>
</dbReference>
<dbReference type="AlphaFoldDB" id="A0A151Z623"/>
<dbReference type="InterPro" id="IPR056645">
    <property type="entry name" value="DUF7743"/>
</dbReference>
<evidence type="ECO:0000313" key="6">
    <source>
        <dbReference type="EMBL" id="KYQ89254.1"/>
    </source>
</evidence>
<evidence type="ECO:0008006" key="8">
    <source>
        <dbReference type="Google" id="ProtNLM"/>
    </source>
</evidence>
<gene>
    <name evidence="6" type="ORF">DLAC_09912</name>
</gene>
<keyword evidence="1" id="KW-0472">Membrane</keyword>
<evidence type="ECO:0000259" key="3">
    <source>
        <dbReference type="Pfam" id="PF23033"/>
    </source>
</evidence>
<dbReference type="InParanoid" id="A0A151Z623"/>
<comment type="caution">
    <text evidence="6">The sequence shown here is derived from an EMBL/GenBank/DDBJ whole genome shotgun (WGS) entry which is preliminary data.</text>
</comment>
<dbReference type="Proteomes" id="UP000076078">
    <property type="component" value="Unassembled WGS sequence"/>
</dbReference>
<evidence type="ECO:0000313" key="7">
    <source>
        <dbReference type="Proteomes" id="UP000076078"/>
    </source>
</evidence>
<feature type="non-terminal residue" evidence="6">
    <location>
        <position position="1"/>
    </location>
</feature>
<dbReference type="InterPro" id="IPR055463">
    <property type="entry name" value="DUF7035"/>
</dbReference>
<organism evidence="6 7">
    <name type="scientific">Tieghemostelium lacteum</name>
    <name type="common">Slime mold</name>
    <name type="synonym">Dictyostelium lacteum</name>
    <dbReference type="NCBI Taxonomy" id="361077"/>
    <lineage>
        <taxon>Eukaryota</taxon>
        <taxon>Amoebozoa</taxon>
        <taxon>Evosea</taxon>
        <taxon>Eumycetozoa</taxon>
        <taxon>Dictyostelia</taxon>
        <taxon>Dictyosteliales</taxon>
        <taxon>Raperosteliaceae</taxon>
        <taxon>Tieghemostelium</taxon>
    </lineage>
</organism>
<feature type="domain" description="DUF7034" evidence="3">
    <location>
        <begin position="708"/>
        <end position="830"/>
    </location>
</feature>
<evidence type="ECO:0000256" key="1">
    <source>
        <dbReference type="SAM" id="Phobius"/>
    </source>
</evidence>
<accession>A0A151Z623</accession>
<name>A0A151Z623_TIELA</name>
<dbReference type="STRING" id="361077.A0A151Z623"/>
<dbReference type="Pfam" id="PF22933">
    <property type="entry name" value="ComC_SSD"/>
    <property type="match status" value="1"/>
</dbReference>
<dbReference type="EMBL" id="LODT01000041">
    <property type="protein sequence ID" value="KYQ89254.1"/>
    <property type="molecule type" value="Genomic_DNA"/>
</dbReference>
<reference evidence="6 7" key="1">
    <citation type="submission" date="2015-12" db="EMBL/GenBank/DDBJ databases">
        <title>Dictyostelia acquired genes for synthesis and detection of signals that induce cell-type specialization by lateral gene transfer from prokaryotes.</title>
        <authorList>
            <person name="Gloeckner G."/>
            <person name="Schaap P."/>
        </authorList>
    </citation>
    <scope>NUCLEOTIDE SEQUENCE [LARGE SCALE GENOMIC DNA]</scope>
    <source>
        <strain evidence="6 7">TK</strain>
    </source>
</reference>
<dbReference type="PANTHER" id="PTHR31378">
    <property type="entry name" value="EGF-LIKE DOMAIN-CONTAINING PROTEIN-RELATED-RELATED"/>
    <property type="match status" value="1"/>
</dbReference>
<sequence>AKVTDLSQVTPGYQFLNNYYANLAAFCSNKQYLVLIEDNFSYSSVSSNGPYTVIYSPIISNATKSLGLLSFNNVPLGEGYFNFTIINSNNDQSIIDNAISYECLQMPYPLNITSLNNGDIQLTKDDLLHSSVLFKIHNWREDYIMHLTEYDVFCNNGILCVPLSSTRKLPSNILSIVPKMIPPYLFASSNFTLTIKHPDGTFSFAQFYSSVIVPVNPLTEYSGFICYPETATITSTRAECEIAIKNGSSLVFMTSTTDPGNNIKRQMMYGTPDNYIQMSFHSFIYPNTDTMYFVSIAPNDTSMVSNQATYTKIQDPYVYPVYPVNVNLPLLPFPNYGTEGPQLLSIQFTPIGPLRCLVTMQVRDDGTGFSYSDTFQITSSYIVSGNISNGIYEFIYDYSLLGASGGYETSITISDYVGLQYSQNYFYYLNANLQKTPFIPVVDSPGMFGIGNFTEFFFKYNNVNTTNGPSNNTMYFRLSHPDPNLSVVCLVLFQIGDANTPMIKIGKYDPESELYSLDFTLQGRQFTGTAMTYTLVVGDLTFLGSEIAAYFPETGNLIVNSVYADEYPPIVTTWQYLQQVPVTINNLNDKVTIGLQLTIEDLYNGFDWGSLVIASNYDPGVEYRFTLDDIFSGNETLGIYRFNLTLSGYCKSDTYSIRKMITQDKGSWRGNTDNYYANNPLQRFKDVNFPSITVNCVAGDILNDTTKPILKDLQIPNSFDIGAINRTLTITFTTEDNQSGINYRRVPEVTLLSVDAHQTIFGVATLISNPNVFNNATYKFTIELPYGFGYPYGIFYQIHGIFDNSLNWASLSPGDIYSLGFPNSTNVEYSQTPLIDGHEPISTNGGDLTIYGRSFAVGSNTRVVNLKIGSQQYKQVQLKFISNVLLVLSNVPGTLSKYTVQVIRDSLISNEYEIVPFYLPVPTTSASPTPSGTDTQNICDEDKTCGGNGQCTLSGCVCNSPWVGKYCGSRVIIIPVTPSPNVTEPSFQNNINGTGPDGDEINFSTLVNIISVRELSPNQTVVFEYKFNQWIYTNITDDFGEQFLYDSNFTKDGVTTNISIIVEWFKSETTVVFANQNLTINPSTMKYKINVSPFKFSSKLNSFQIIMAASILSSSSDSCSVKEFGETSDPNYQYVKLQVNDHSLYGKFIKIGVVDGRVVQINNNLLDSSLNSTESSSQTQSYIGITVPYFKRTVVLDPDFSVLLDTSPASENDNSICYSSNKGLSKSQLAGIIIGAVGFAIVAVAITTYVLYKRKQNLRFQKKIKKASLQ</sequence>
<feature type="transmembrane region" description="Helical" evidence="1">
    <location>
        <begin position="1229"/>
        <end position="1252"/>
    </location>
</feature>
<dbReference type="PANTHER" id="PTHR31378:SF29">
    <property type="entry name" value="EGF-LIKE DOMAIN-CONTAINING PROTEIN-RELATED"/>
    <property type="match status" value="1"/>
</dbReference>
<feature type="domain" description="ComC supersandwich" evidence="2">
    <location>
        <begin position="1007"/>
        <end position="1203"/>
    </location>
</feature>
<dbReference type="Pfam" id="PF23033">
    <property type="entry name" value="DUF7034"/>
    <property type="match status" value="1"/>
</dbReference>
<feature type="domain" description="DUF7035" evidence="4">
    <location>
        <begin position="564"/>
        <end position="696"/>
    </location>
</feature>
<dbReference type="InterPro" id="IPR054484">
    <property type="entry name" value="ComC_SSD"/>
</dbReference>
<dbReference type="FunCoup" id="A0A151Z623">
    <property type="interactions" value="545"/>
</dbReference>
<dbReference type="Pfam" id="PF24893">
    <property type="entry name" value="DUF7743"/>
    <property type="match status" value="1"/>
</dbReference>
<evidence type="ECO:0000259" key="4">
    <source>
        <dbReference type="Pfam" id="PF23034"/>
    </source>
</evidence>
<evidence type="ECO:0000259" key="2">
    <source>
        <dbReference type="Pfam" id="PF22933"/>
    </source>
</evidence>
<evidence type="ECO:0000259" key="5">
    <source>
        <dbReference type="Pfam" id="PF24893"/>
    </source>
</evidence>
<dbReference type="InterPro" id="IPR055462">
    <property type="entry name" value="DUF7034"/>
</dbReference>